<reference evidence="6 7" key="1">
    <citation type="submission" date="2017-09" db="EMBL/GenBank/DDBJ databases">
        <title>Depth-based differentiation of microbial function through sediment-hosted aquifers and enrichment of novel symbionts in the deep terrestrial subsurface.</title>
        <authorList>
            <person name="Probst A.J."/>
            <person name="Ladd B."/>
            <person name="Jarett J.K."/>
            <person name="Geller-Mcgrath D.E."/>
            <person name="Sieber C.M."/>
            <person name="Emerson J.B."/>
            <person name="Anantharaman K."/>
            <person name="Thomas B.C."/>
            <person name="Malmstrom R."/>
            <person name="Stieglmeier M."/>
            <person name="Klingl A."/>
            <person name="Woyke T."/>
            <person name="Ryan C.M."/>
            <person name="Banfield J.F."/>
        </authorList>
    </citation>
    <scope>NUCLEOTIDE SEQUENCE [LARGE SCALE GENOMIC DNA]</scope>
    <source>
        <strain evidence="6">CG17_big_fil_post_rev_8_21_14_2_50_48_46</strain>
    </source>
</reference>
<name>A0A2M7G5P9_9BACT</name>
<evidence type="ECO:0000313" key="7">
    <source>
        <dbReference type="Proteomes" id="UP000231019"/>
    </source>
</evidence>
<proteinExistence type="inferred from homology"/>
<dbReference type="InterPro" id="IPR002052">
    <property type="entry name" value="DNA_methylase_N6_adenine_CS"/>
</dbReference>
<evidence type="ECO:0000256" key="4">
    <source>
        <dbReference type="RuleBase" id="RU362026"/>
    </source>
</evidence>
<evidence type="ECO:0000256" key="2">
    <source>
        <dbReference type="ARBA" id="ARBA00022603"/>
    </source>
</evidence>
<organism evidence="6 7">
    <name type="scientific">bacterium (Candidatus Blackallbacteria) CG17_big_fil_post_rev_8_21_14_2_50_48_46</name>
    <dbReference type="NCBI Taxonomy" id="2014261"/>
    <lineage>
        <taxon>Bacteria</taxon>
        <taxon>Candidatus Blackallbacteria</taxon>
    </lineage>
</organism>
<dbReference type="SUPFAM" id="SSF53335">
    <property type="entry name" value="S-adenosyl-L-methionine-dependent methyltransferases"/>
    <property type="match status" value="1"/>
</dbReference>
<dbReference type="Pfam" id="PF01555">
    <property type="entry name" value="N6_N4_Mtase"/>
    <property type="match status" value="1"/>
</dbReference>
<gene>
    <name evidence="6" type="ORF">COW36_09095</name>
</gene>
<dbReference type="GO" id="GO:0032259">
    <property type="term" value="P:methylation"/>
    <property type="evidence" value="ECO:0007669"/>
    <property type="project" value="UniProtKB-KW"/>
</dbReference>
<dbReference type="GO" id="GO:0003677">
    <property type="term" value="F:DNA binding"/>
    <property type="evidence" value="ECO:0007669"/>
    <property type="project" value="InterPro"/>
</dbReference>
<keyword evidence="3 6" id="KW-0808">Transferase</keyword>
<dbReference type="AlphaFoldDB" id="A0A2M7G5P9"/>
<evidence type="ECO:0000259" key="5">
    <source>
        <dbReference type="Pfam" id="PF01555"/>
    </source>
</evidence>
<evidence type="ECO:0000256" key="3">
    <source>
        <dbReference type="ARBA" id="ARBA00022679"/>
    </source>
</evidence>
<evidence type="ECO:0000313" key="6">
    <source>
        <dbReference type="EMBL" id="PIW17321.1"/>
    </source>
</evidence>
<keyword evidence="2 6" id="KW-0489">Methyltransferase</keyword>
<dbReference type="Gene3D" id="3.40.50.150">
    <property type="entry name" value="Vaccinia Virus protein VP39"/>
    <property type="match status" value="1"/>
</dbReference>
<accession>A0A2M7G5P9</accession>
<dbReference type="EMBL" id="PFFQ01000024">
    <property type="protein sequence ID" value="PIW17321.1"/>
    <property type="molecule type" value="Genomic_DNA"/>
</dbReference>
<dbReference type="GO" id="GO:0008170">
    <property type="term" value="F:N-methyltransferase activity"/>
    <property type="evidence" value="ECO:0007669"/>
    <property type="project" value="InterPro"/>
</dbReference>
<sequence length="261" mass="28412">MSDLCPICPYLRSAFTLETGLGWSAYHGNSIEVLKSLPEGSVDALISDPPYGTGANTLMGRLKPSSEKYRSTGAAPLPDIDGDSLMPEAWQDMMGQILRRSYRVLKPGATVLLFCDWRSLPSLINVVSYSGFALQAVPVWDKGRGSRPRKNGFRSQSELILWAKKPGVLDGPEPPVYLDGVLKHSTLSNHKQHLTQKPLPLMKELVRVVPKKGLVLDPFQGSGTTGVAALEQGLTYIGIESVPEYHKIACERLAASQARAA</sequence>
<protein>
    <recommendedName>
        <fullName evidence="4">Methyltransferase</fullName>
        <ecNumber evidence="4">2.1.1.-</ecNumber>
    </recommendedName>
</protein>
<comment type="caution">
    <text evidence="6">The sequence shown here is derived from an EMBL/GenBank/DDBJ whole genome shotgun (WGS) entry which is preliminary data.</text>
</comment>
<dbReference type="Proteomes" id="UP000231019">
    <property type="component" value="Unassembled WGS sequence"/>
</dbReference>
<dbReference type="InterPro" id="IPR002941">
    <property type="entry name" value="DNA_methylase_N4/N6"/>
</dbReference>
<dbReference type="PRINTS" id="PR00508">
    <property type="entry name" value="S21N4MTFRASE"/>
</dbReference>
<comment type="similarity">
    <text evidence="1 4">Belongs to the N(4)/N(6)-methyltransferase family.</text>
</comment>
<dbReference type="EC" id="2.1.1.-" evidence="4"/>
<dbReference type="PROSITE" id="PS00092">
    <property type="entry name" value="N6_MTASE"/>
    <property type="match status" value="1"/>
</dbReference>
<feature type="domain" description="DNA methylase N-4/N-6" evidence="5">
    <location>
        <begin position="42"/>
        <end position="249"/>
    </location>
</feature>
<evidence type="ECO:0000256" key="1">
    <source>
        <dbReference type="ARBA" id="ARBA00006594"/>
    </source>
</evidence>
<dbReference type="InterPro" id="IPR001091">
    <property type="entry name" value="RM_Methyltransferase"/>
</dbReference>
<dbReference type="InterPro" id="IPR029063">
    <property type="entry name" value="SAM-dependent_MTases_sf"/>
</dbReference>